<dbReference type="AlphaFoldDB" id="A0A2A6B785"/>
<reference evidence="2" key="1">
    <citation type="journal article" date="2008" name="Nat. Genet.">
        <title>The Pristionchus pacificus genome provides a unique perspective on nematode lifestyle and parasitism.</title>
        <authorList>
            <person name="Dieterich C."/>
            <person name="Clifton S.W."/>
            <person name="Schuster L.N."/>
            <person name="Chinwalla A."/>
            <person name="Delehaunty K."/>
            <person name="Dinkelacker I."/>
            <person name="Fulton L."/>
            <person name="Fulton R."/>
            <person name="Godfrey J."/>
            <person name="Minx P."/>
            <person name="Mitreva M."/>
            <person name="Roeseler W."/>
            <person name="Tian H."/>
            <person name="Witte H."/>
            <person name="Yang S.P."/>
            <person name="Wilson R.K."/>
            <person name="Sommer R.J."/>
        </authorList>
    </citation>
    <scope>NUCLEOTIDE SEQUENCE [LARGE SCALE GENOMIC DNA]</scope>
    <source>
        <strain evidence="2">PS312</strain>
    </source>
</reference>
<keyword evidence="2" id="KW-1185">Reference proteome</keyword>
<evidence type="ECO:0000313" key="1">
    <source>
        <dbReference type="EnsemblMetazoa" id="PPA19241.1"/>
    </source>
</evidence>
<reference evidence="1" key="2">
    <citation type="submission" date="2022-06" db="UniProtKB">
        <authorList>
            <consortium name="EnsemblMetazoa"/>
        </authorList>
    </citation>
    <scope>IDENTIFICATION</scope>
    <source>
        <strain evidence="1">PS312</strain>
    </source>
</reference>
<evidence type="ECO:0000313" key="2">
    <source>
        <dbReference type="Proteomes" id="UP000005239"/>
    </source>
</evidence>
<name>A0A2A6B785_PRIPA</name>
<protein>
    <submittedName>
        <fullName evidence="1">Uncharacterized protein</fullName>
    </submittedName>
</protein>
<accession>A0A2A6B785</accession>
<dbReference type="EnsemblMetazoa" id="PPA19241.1">
    <property type="protein sequence ID" value="PPA19241.1"/>
    <property type="gene ID" value="WBGene00108795"/>
</dbReference>
<sequence>MRPFFLSVIFLPNALAISELCFKLVYSTVRRDSFGVVTTTSQQGCNVRCVDTPGCDACMFYADQSKCVLLGKPQSPPPGQCPISYACYEKAYSGCPMRSPFPADRGYTPGPCSNPSDLANPPRAARVWQVCGGSRRLFLDAILHDGTRVSLENDERSFIDWDPYIGSWFFTVHMTTIYFRSGYCIHPAVPALSGCGCAPFASIQQIPAGITVDTSQPAPKIDDPYFCPSRALVQLKRAWPGAQRTVLADGQSLLYCANGEWMLLLELTPQFNEASLVDVTCIL</sequence>
<gene>
    <name evidence="1" type="primary">WBGene00108795</name>
</gene>
<dbReference type="Proteomes" id="UP000005239">
    <property type="component" value="Unassembled WGS sequence"/>
</dbReference>
<accession>A0A8R1UG77</accession>
<proteinExistence type="predicted"/>
<organism evidence="1 2">
    <name type="scientific">Pristionchus pacificus</name>
    <name type="common">Parasitic nematode worm</name>
    <dbReference type="NCBI Taxonomy" id="54126"/>
    <lineage>
        <taxon>Eukaryota</taxon>
        <taxon>Metazoa</taxon>
        <taxon>Ecdysozoa</taxon>
        <taxon>Nematoda</taxon>
        <taxon>Chromadorea</taxon>
        <taxon>Rhabditida</taxon>
        <taxon>Rhabditina</taxon>
        <taxon>Diplogasteromorpha</taxon>
        <taxon>Diplogasteroidea</taxon>
        <taxon>Neodiplogasteridae</taxon>
        <taxon>Pristionchus</taxon>
    </lineage>
</organism>